<keyword evidence="1" id="KW-0819">tRNA processing</keyword>
<evidence type="ECO:0000256" key="1">
    <source>
        <dbReference type="HAMAP-Rule" id="MF_00469"/>
    </source>
</evidence>
<dbReference type="NCBIfam" id="NF001135">
    <property type="entry name" value="PRK00142.1-3"/>
    <property type="match status" value="1"/>
</dbReference>
<comment type="caution">
    <text evidence="3">The sequence shown here is derived from an EMBL/GenBank/DDBJ whole genome shotgun (WGS) entry which is preliminary data.</text>
</comment>
<comment type="similarity">
    <text evidence="1">Belongs to the TrhO family.</text>
</comment>
<dbReference type="AlphaFoldDB" id="A0A1G2NFX7"/>
<organism evidence="3 4">
    <name type="scientific">Candidatus Taylorbacteria bacterium RIFCSPLOWO2_01_FULL_45_15b</name>
    <dbReference type="NCBI Taxonomy" id="1802319"/>
    <lineage>
        <taxon>Bacteria</taxon>
        <taxon>Candidatus Tayloriibacteriota</taxon>
    </lineage>
</organism>
<dbReference type="HAMAP" id="MF_00469">
    <property type="entry name" value="TrhO"/>
    <property type="match status" value="1"/>
</dbReference>
<evidence type="ECO:0000313" key="4">
    <source>
        <dbReference type="Proteomes" id="UP000176221"/>
    </source>
</evidence>
<evidence type="ECO:0000259" key="2">
    <source>
        <dbReference type="PROSITE" id="PS50206"/>
    </source>
</evidence>
<comment type="catalytic activity">
    <reaction evidence="1">
        <text>uridine(34) in tRNA + AH2 + O2 = 5-hydroxyuridine(34) in tRNA + A + H2O</text>
        <dbReference type="Rhea" id="RHEA:64224"/>
        <dbReference type="Rhea" id="RHEA-COMP:11727"/>
        <dbReference type="Rhea" id="RHEA-COMP:13381"/>
        <dbReference type="ChEBI" id="CHEBI:13193"/>
        <dbReference type="ChEBI" id="CHEBI:15377"/>
        <dbReference type="ChEBI" id="CHEBI:15379"/>
        <dbReference type="ChEBI" id="CHEBI:17499"/>
        <dbReference type="ChEBI" id="CHEBI:65315"/>
        <dbReference type="ChEBI" id="CHEBI:136877"/>
    </reaction>
</comment>
<dbReference type="Pfam" id="PF17773">
    <property type="entry name" value="UPF0176_N"/>
    <property type="match status" value="1"/>
</dbReference>
<dbReference type="Gene3D" id="3.40.250.10">
    <property type="entry name" value="Rhodanese-like domain"/>
    <property type="match status" value="1"/>
</dbReference>
<dbReference type="SUPFAM" id="SSF52821">
    <property type="entry name" value="Rhodanese/Cell cycle control phosphatase"/>
    <property type="match status" value="1"/>
</dbReference>
<dbReference type="EC" id="1.14.-.-" evidence="1"/>
<dbReference type="PANTHER" id="PTHR43268:SF3">
    <property type="entry name" value="RHODANESE-LIKE DOMAIN-CONTAINING PROTEIN 7-RELATED"/>
    <property type="match status" value="1"/>
</dbReference>
<name>A0A1G2NFX7_9BACT</name>
<proteinExistence type="inferred from homology"/>
<dbReference type="EMBL" id="MHRX01000002">
    <property type="protein sequence ID" value="OHA34990.1"/>
    <property type="molecule type" value="Genomic_DNA"/>
</dbReference>
<dbReference type="STRING" id="1802319.A2928_03260"/>
<accession>A0A1G2NFX7</accession>
<dbReference type="InterPro" id="IPR022111">
    <property type="entry name" value="Rhodanese_C"/>
</dbReference>
<dbReference type="InterPro" id="IPR036873">
    <property type="entry name" value="Rhodanese-like_dom_sf"/>
</dbReference>
<keyword evidence="1" id="KW-0560">Oxidoreductase</keyword>
<dbReference type="Pfam" id="PF00581">
    <property type="entry name" value="Rhodanese"/>
    <property type="match status" value="1"/>
</dbReference>
<feature type="domain" description="Rhodanese" evidence="2">
    <location>
        <begin position="128"/>
        <end position="221"/>
    </location>
</feature>
<dbReference type="Pfam" id="PF12368">
    <property type="entry name" value="Rhodanese_C"/>
    <property type="match status" value="1"/>
</dbReference>
<dbReference type="Gene3D" id="3.30.70.100">
    <property type="match status" value="1"/>
</dbReference>
<dbReference type="GO" id="GO:0006400">
    <property type="term" value="P:tRNA modification"/>
    <property type="evidence" value="ECO:0007669"/>
    <property type="project" value="UniProtKB-UniRule"/>
</dbReference>
<dbReference type="InterPro" id="IPR040503">
    <property type="entry name" value="TRHO_N"/>
</dbReference>
<evidence type="ECO:0000313" key="3">
    <source>
        <dbReference type="EMBL" id="OHA34990.1"/>
    </source>
</evidence>
<sequence length="302" mass="34634">MRKQSFSIILFYQYVKISNPKKFRDEQFAMCTQLGLRGRTIVATEGVNGTLEGETKAINKYCREMKKDRRFRDVVFKKSVGTGKNFPRLSVKVRSELVTLGKPIKNFWKKNGRGTYMKPADLRQAIKSGEKIKIIDMRNAYETEVGNFENSALPPMQNFRDLPKVLPQLNQFKNDKVVTVCTGGIRCEKASAYLKQKGFKNVYQLDGGIVSYMKKYPSRDFKGSLYVFDGRITMHFDKKAEHVVVGKCALCDTPSERYVNCSNDLCHVHFICCERCDKGMAVCGKKCETRIRVNEKVYASRI</sequence>
<comment type="function">
    <text evidence="1">Catalyzes oxygen-dependent 5-hydroxyuridine (ho5U) modification at position 34 in tRNAs.</text>
</comment>
<dbReference type="SMART" id="SM00450">
    <property type="entry name" value="RHOD"/>
    <property type="match status" value="1"/>
</dbReference>
<dbReference type="PANTHER" id="PTHR43268">
    <property type="entry name" value="THIOSULFATE SULFURTRANSFERASE/RHODANESE-LIKE DOMAIN-CONTAINING PROTEIN 2"/>
    <property type="match status" value="1"/>
</dbReference>
<gene>
    <name evidence="1" type="primary">trhO</name>
    <name evidence="3" type="ORF">A2928_03260</name>
</gene>
<dbReference type="Proteomes" id="UP000176221">
    <property type="component" value="Unassembled WGS sequence"/>
</dbReference>
<reference evidence="3 4" key="1">
    <citation type="journal article" date="2016" name="Nat. Commun.">
        <title>Thousands of microbial genomes shed light on interconnected biogeochemical processes in an aquifer system.</title>
        <authorList>
            <person name="Anantharaman K."/>
            <person name="Brown C.T."/>
            <person name="Hug L.A."/>
            <person name="Sharon I."/>
            <person name="Castelle C.J."/>
            <person name="Probst A.J."/>
            <person name="Thomas B.C."/>
            <person name="Singh A."/>
            <person name="Wilkins M.J."/>
            <person name="Karaoz U."/>
            <person name="Brodie E.L."/>
            <person name="Williams K.H."/>
            <person name="Hubbard S.S."/>
            <person name="Banfield J.F."/>
        </authorList>
    </citation>
    <scope>NUCLEOTIDE SEQUENCE [LARGE SCALE GENOMIC DNA]</scope>
</reference>
<dbReference type="InterPro" id="IPR020936">
    <property type="entry name" value="TrhO"/>
</dbReference>
<dbReference type="PROSITE" id="PS50206">
    <property type="entry name" value="RHODANESE_3"/>
    <property type="match status" value="1"/>
</dbReference>
<protein>
    <recommendedName>
        <fullName evidence="1">tRNA uridine(34) hydroxylase</fullName>
        <ecNumber evidence="1">1.14.-.-</ecNumber>
    </recommendedName>
    <alternativeName>
        <fullName evidence="1">tRNA hydroxylation protein O</fullName>
    </alternativeName>
</protein>
<dbReference type="InterPro" id="IPR001763">
    <property type="entry name" value="Rhodanese-like_dom"/>
</dbReference>
<dbReference type="GO" id="GO:0016705">
    <property type="term" value="F:oxidoreductase activity, acting on paired donors, with incorporation or reduction of molecular oxygen"/>
    <property type="evidence" value="ECO:0007669"/>
    <property type="project" value="UniProtKB-UniRule"/>
</dbReference>